<evidence type="ECO:0000256" key="10">
    <source>
        <dbReference type="ARBA" id="ARBA00022737"/>
    </source>
</evidence>
<dbReference type="SMART" id="SM00179">
    <property type="entry name" value="EGF_CA"/>
    <property type="match status" value="3"/>
</dbReference>
<dbReference type="CDD" id="cd00054">
    <property type="entry name" value="EGF_CA"/>
    <property type="match status" value="3"/>
</dbReference>
<evidence type="ECO:0000256" key="5">
    <source>
        <dbReference type="ARBA" id="ARBA00022525"/>
    </source>
</evidence>
<evidence type="ECO:0000259" key="19">
    <source>
        <dbReference type="PROSITE" id="PS50026"/>
    </source>
</evidence>
<evidence type="ECO:0000256" key="13">
    <source>
        <dbReference type="ARBA" id="ARBA00023136"/>
    </source>
</evidence>
<comment type="similarity">
    <text evidence="3">Belongs to the fibulin family.</text>
</comment>
<evidence type="ECO:0000256" key="12">
    <source>
        <dbReference type="ARBA" id="ARBA00022989"/>
    </source>
</evidence>
<protein>
    <submittedName>
        <fullName evidence="21">Fibulin-7</fullName>
    </submittedName>
</protein>
<dbReference type="PROSITE" id="PS01187">
    <property type="entry name" value="EGF_CA"/>
    <property type="match status" value="1"/>
</dbReference>
<comment type="subcellular location">
    <subcellularLocation>
        <location evidence="1">Cell membrane</location>
        <topology evidence="1">Single-pass type I membrane protein</topology>
    </subcellularLocation>
    <subcellularLocation>
        <location evidence="2">Secreted</location>
        <location evidence="2">Extracellular space</location>
        <location evidence="2">Extracellular matrix</location>
    </subcellularLocation>
</comment>
<dbReference type="SMART" id="SM00181">
    <property type="entry name" value="EGF"/>
    <property type="match status" value="3"/>
</dbReference>
<reference evidence="21 22" key="1">
    <citation type="journal article" date="2019" name="Mol. Ecol. Resour.">
        <title>Chromosome-level genome assembly of Triplophysa tibetana, a fish adapted to the harsh high-altitude environment of the Tibetan Plateau.</title>
        <authorList>
            <person name="Yang X."/>
            <person name="Liu H."/>
            <person name="Ma Z."/>
            <person name="Zou Y."/>
            <person name="Zou M."/>
            <person name="Mao Y."/>
            <person name="Li X."/>
            <person name="Wang H."/>
            <person name="Chen T."/>
            <person name="Wang W."/>
            <person name="Yang R."/>
        </authorList>
    </citation>
    <scope>NUCLEOTIDE SEQUENCE [LARGE SCALE GENOMIC DNA]</scope>
    <source>
        <strain evidence="21">TTIB1903HZAU</strain>
        <tissue evidence="21">Muscle</tissue>
    </source>
</reference>
<proteinExistence type="inferred from homology"/>
<keyword evidence="6" id="KW-0272">Extracellular matrix</keyword>
<feature type="chain" id="PRO_5023005752" evidence="18">
    <location>
        <begin position="23"/>
        <end position="702"/>
    </location>
</feature>
<dbReference type="SMART" id="SM00407">
    <property type="entry name" value="IGc1"/>
    <property type="match status" value="1"/>
</dbReference>
<evidence type="ECO:0000256" key="17">
    <source>
        <dbReference type="PROSITE-ProRule" id="PRU00076"/>
    </source>
</evidence>
<dbReference type="InterPro" id="IPR055088">
    <property type="entry name" value="Fibulin_C"/>
</dbReference>
<evidence type="ECO:0000313" key="21">
    <source>
        <dbReference type="EMBL" id="KAA0718347.1"/>
    </source>
</evidence>
<evidence type="ECO:0000256" key="11">
    <source>
        <dbReference type="ARBA" id="ARBA00022837"/>
    </source>
</evidence>
<dbReference type="InterPro" id="IPR003597">
    <property type="entry name" value="Ig_C1-set"/>
</dbReference>
<dbReference type="InterPro" id="IPR026823">
    <property type="entry name" value="cEGF"/>
</dbReference>
<dbReference type="PROSITE" id="PS50835">
    <property type="entry name" value="IG_LIKE"/>
    <property type="match status" value="1"/>
</dbReference>
<accession>A0A5A9PCG0</accession>
<keyword evidence="10" id="KW-0677">Repeat</keyword>
<feature type="disulfide bond" evidence="17">
    <location>
        <begin position="424"/>
        <end position="433"/>
    </location>
</feature>
<dbReference type="Pfam" id="PF07654">
    <property type="entry name" value="C1-set"/>
    <property type="match status" value="1"/>
</dbReference>
<keyword evidence="16" id="KW-0393">Immunoglobulin domain</keyword>
<dbReference type="Gene3D" id="2.60.40.10">
    <property type="entry name" value="Immunoglobulins"/>
    <property type="match status" value="1"/>
</dbReference>
<dbReference type="InterPro" id="IPR050751">
    <property type="entry name" value="ECM_structural_protein"/>
</dbReference>
<keyword evidence="22" id="KW-1185">Reference proteome</keyword>
<dbReference type="FunFam" id="2.10.25.10:FF:000008">
    <property type="entry name" value="Signal peptide, CUB domain, EGF-like 2"/>
    <property type="match status" value="1"/>
</dbReference>
<dbReference type="GO" id="GO:0023052">
    <property type="term" value="P:signaling"/>
    <property type="evidence" value="ECO:0007669"/>
    <property type="project" value="UniProtKB-ARBA"/>
</dbReference>
<dbReference type="Pfam" id="PF12662">
    <property type="entry name" value="cEGF"/>
    <property type="match status" value="1"/>
</dbReference>
<sequence>MMYIKMLRALVLNLLFPQTIITWTDYHAVNVLAYTRMQGNGSMDQGVVVLVNDAIFAYFDQRKQTFILRPSSSAGFSVLEKRSGTFCLTEVFKGFLRQATYLEKFQDDAQSSESLLARPSVEVYTEFPEERGKVNTLYCYATGFYPGDIEIELFVNGVNVKGETSDLMYGQDWTYRVYKHVTIAPEPGDKYKCEVKHSSIPEPKVTVWGFFRQLPVNRIKLTHMRINNKEAKSGCRRMNVSYLRTIFLLLSVSSLHDCNDSAQGCMDKSRTMAVLRQMEKFLKAQEVRFTEGLRIMKSKLASLQNSVSKFPQSDQSSSPLSLCPIHRAVLKISLWERALESPIKQYVLHYYPLTQILSGQRLSSLNPLHGPIARNYAKHAIDDFLNIAAGCIRDIPGDVNVCRSNPCQNGATCVETLNQYKCTCPHNWSGNHCQYQTQTAPPEWSVVNDPAFSRKPRCAKVDRAQHCSCDAGFHMSGTSDNSICQDVNECEVFKNERGGPLCAHVCVNVPGSYHCSCPTGYKLLADGRSCEDVDECLTQQHNCSRGTTCVNTGGGFQCANPECPRSHANASYVKTSPFQCERNPCPMDSRSCPFAAKTISYHYLSLPTNLRTPATLFSMATATPPGRPGPGSLRFGIAGGGDARSLLVMQRSDRQTGELILVQPLRGPQELSVEVEMSEYVDNIFQAKHLARVHLLVSSYEF</sequence>
<feature type="domain" description="EGF-like" evidence="19">
    <location>
        <begin position="398"/>
        <end position="434"/>
    </location>
</feature>
<evidence type="ECO:0000256" key="18">
    <source>
        <dbReference type="SAM" id="SignalP"/>
    </source>
</evidence>
<evidence type="ECO:0000256" key="3">
    <source>
        <dbReference type="ARBA" id="ARBA00006127"/>
    </source>
</evidence>
<dbReference type="Gene3D" id="2.10.25.10">
    <property type="entry name" value="Laminin"/>
    <property type="match status" value="3"/>
</dbReference>
<keyword evidence="14 17" id="KW-1015">Disulfide bond</keyword>
<keyword evidence="8" id="KW-0812">Transmembrane</keyword>
<keyword evidence="5" id="KW-0964">Secreted</keyword>
<dbReference type="EMBL" id="SOYY01000008">
    <property type="protein sequence ID" value="KAA0718347.1"/>
    <property type="molecule type" value="Genomic_DNA"/>
</dbReference>
<dbReference type="InterPro" id="IPR007110">
    <property type="entry name" value="Ig-like_dom"/>
</dbReference>
<evidence type="ECO:0000256" key="8">
    <source>
        <dbReference type="ARBA" id="ARBA00022692"/>
    </source>
</evidence>
<dbReference type="PROSITE" id="PS50026">
    <property type="entry name" value="EGF_3"/>
    <property type="match status" value="1"/>
</dbReference>
<dbReference type="GO" id="GO:0007154">
    <property type="term" value="P:cell communication"/>
    <property type="evidence" value="ECO:0007669"/>
    <property type="project" value="UniProtKB-ARBA"/>
</dbReference>
<evidence type="ECO:0000256" key="7">
    <source>
        <dbReference type="ARBA" id="ARBA00022536"/>
    </source>
</evidence>
<keyword evidence="13" id="KW-0472">Membrane</keyword>
<evidence type="ECO:0000256" key="4">
    <source>
        <dbReference type="ARBA" id="ARBA00022475"/>
    </source>
</evidence>
<evidence type="ECO:0000256" key="16">
    <source>
        <dbReference type="ARBA" id="ARBA00023319"/>
    </source>
</evidence>
<dbReference type="PROSITE" id="PS01186">
    <property type="entry name" value="EGF_2"/>
    <property type="match status" value="1"/>
</dbReference>
<keyword evidence="7 17" id="KW-0245">EGF-like domain</keyword>
<evidence type="ECO:0000256" key="9">
    <source>
        <dbReference type="ARBA" id="ARBA00022729"/>
    </source>
</evidence>
<comment type="caution">
    <text evidence="21">The sequence shown here is derived from an EMBL/GenBank/DDBJ whole genome shotgun (WGS) entry which is preliminary data.</text>
</comment>
<keyword evidence="11" id="KW-0106">Calcium</keyword>
<evidence type="ECO:0000256" key="14">
    <source>
        <dbReference type="ARBA" id="ARBA00023157"/>
    </source>
</evidence>
<comment type="caution">
    <text evidence="17">Lacks conserved residue(s) required for the propagation of feature annotation.</text>
</comment>
<keyword evidence="12" id="KW-1133">Transmembrane helix</keyword>
<evidence type="ECO:0000256" key="15">
    <source>
        <dbReference type="ARBA" id="ARBA00023180"/>
    </source>
</evidence>
<dbReference type="AlphaFoldDB" id="A0A5A9PCG0"/>
<dbReference type="InterPro" id="IPR001881">
    <property type="entry name" value="EGF-like_Ca-bd_dom"/>
</dbReference>
<keyword evidence="9 18" id="KW-0732">Signal</keyword>
<dbReference type="FunFam" id="2.10.25.10:FF:000391">
    <property type="entry name" value="Weary, isoform C"/>
    <property type="match status" value="1"/>
</dbReference>
<name>A0A5A9PCG0_9TELE</name>
<dbReference type="Pfam" id="PF22914">
    <property type="entry name" value="Fibulin_C"/>
    <property type="match status" value="1"/>
</dbReference>
<dbReference type="GO" id="GO:0005509">
    <property type="term" value="F:calcium ion binding"/>
    <property type="evidence" value="ECO:0007669"/>
    <property type="project" value="InterPro"/>
</dbReference>
<dbReference type="SUPFAM" id="SSF48726">
    <property type="entry name" value="Immunoglobulin"/>
    <property type="match status" value="1"/>
</dbReference>
<dbReference type="InterPro" id="IPR003006">
    <property type="entry name" value="Ig/MHC_CS"/>
</dbReference>
<evidence type="ECO:0000256" key="2">
    <source>
        <dbReference type="ARBA" id="ARBA00004498"/>
    </source>
</evidence>
<evidence type="ECO:0000259" key="20">
    <source>
        <dbReference type="PROSITE" id="PS50835"/>
    </source>
</evidence>
<organism evidence="21 22">
    <name type="scientific">Triplophysa tibetana</name>
    <dbReference type="NCBI Taxonomy" id="1572043"/>
    <lineage>
        <taxon>Eukaryota</taxon>
        <taxon>Metazoa</taxon>
        <taxon>Chordata</taxon>
        <taxon>Craniata</taxon>
        <taxon>Vertebrata</taxon>
        <taxon>Euteleostomi</taxon>
        <taxon>Actinopterygii</taxon>
        <taxon>Neopterygii</taxon>
        <taxon>Teleostei</taxon>
        <taxon>Ostariophysi</taxon>
        <taxon>Cypriniformes</taxon>
        <taxon>Nemacheilidae</taxon>
        <taxon>Triplophysa</taxon>
    </lineage>
</organism>
<evidence type="ECO:0000313" key="22">
    <source>
        <dbReference type="Proteomes" id="UP000324632"/>
    </source>
</evidence>
<dbReference type="PANTHER" id="PTHR24034">
    <property type="entry name" value="EGF-LIKE DOMAIN-CONTAINING PROTEIN"/>
    <property type="match status" value="1"/>
</dbReference>
<dbReference type="InterPro" id="IPR018097">
    <property type="entry name" value="EGF_Ca-bd_CS"/>
</dbReference>
<dbReference type="PROSITE" id="PS00022">
    <property type="entry name" value="EGF_1"/>
    <property type="match status" value="1"/>
</dbReference>
<dbReference type="PROSITE" id="PS00010">
    <property type="entry name" value="ASX_HYDROXYL"/>
    <property type="match status" value="1"/>
</dbReference>
<dbReference type="InterPro" id="IPR036179">
    <property type="entry name" value="Ig-like_dom_sf"/>
</dbReference>
<dbReference type="InterPro" id="IPR000152">
    <property type="entry name" value="EGF-type_Asp/Asn_hydroxyl_site"/>
</dbReference>
<evidence type="ECO:0000256" key="1">
    <source>
        <dbReference type="ARBA" id="ARBA00004251"/>
    </source>
</evidence>
<dbReference type="PROSITE" id="PS00290">
    <property type="entry name" value="IG_MHC"/>
    <property type="match status" value="1"/>
</dbReference>
<feature type="signal peptide" evidence="18">
    <location>
        <begin position="1"/>
        <end position="22"/>
    </location>
</feature>
<dbReference type="SUPFAM" id="SSF57196">
    <property type="entry name" value="EGF/Laminin"/>
    <property type="match status" value="2"/>
</dbReference>
<dbReference type="InterPro" id="IPR013783">
    <property type="entry name" value="Ig-like_fold"/>
</dbReference>
<keyword evidence="15" id="KW-0325">Glycoprotein</keyword>
<feature type="domain" description="Ig-like" evidence="20">
    <location>
        <begin position="119"/>
        <end position="206"/>
    </location>
</feature>
<dbReference type="PANTHER" id="PTHR24034:SF94">
    <property type="entry name" value="FIBULIN-7"/>
    <property type="match status" value="1"/>
</dbReference>
<keyword evidence="4" id="KW-1003">Cell membrane</keyword>
<gene>
    <name evidence="21" type="ORF">E1301_Tti019224</name>
</gene>
<dbReference type="Pfam" id="PF00008">
    <property type="entry name" value="EGF"/>
    <property type="match status" value="1"/>
</dbReference>
<dbReference type="InterPro" id="IPR000742">
    <property type="entry name" value="EGF"/>
</dbReference>
<dbReference type="Proteomes" id="UP000324632">
    <property type="component" value="Chromosome 8"/>
</dbReference>
<evidence type="ECO:0000256" key="6">
    <source>
        <dbReference type="ARBA" id="ARBA00022530"/>
    </source>
</evidence>
<dbReference type="GO" id="GO:0005886">
    <property type="term" value="C:plasma membrane"/>
    <property type="evidence" value="ECO:0007669"/>
    <property type="project" value="UniProtKB-SubCell"/>
</dbReference>